<evidence type="ECO:0000256" key="3">
    <source>
        <dbReference type="ARBA" id="ARBA00022588"/>
    </source>
</evidence>
<keyword evidence="3" id="KW-0399">Innate immunity</keyword>
<feature type="domain" description="Pyrin" evidence="8">
    <location>
        <begin position="1"/>
        <end position="89"/>
    </location>
</feature>
<dbReference type="PANTHER" id="PTHR46985">
    <property type="entry name" value="NACHT, LRR AND PYD DOMAINS-CONTAINING PROTEIN 1"/>
    <property type="match status" value="1"/>
</dbReference>
<dbReference type="InterPro" id="IPR011029">
    <property type="entry name" value="DEATH-like_dom_sf"/>
</dbReference>
<dbReference type="GeneTree" id="ENSGT00940000164898"/>
<dbReference type="SUPFAM" id="SSF47986">
    <property type="entry name" value="DEATH domain"/>
    <property type="match status" value="2"/>
</dbReference>
<sequence>MPKTVKDCLIDTFDDLDDVEFKKFKSKLVDRKEEPRIRKGTVQNADKLDLIDKLVSTFTEKDAGQVTVDILRSANFTQEANDLQKNLENVSMSFGLTGQSRPTYGPSAGCSTSMVNEKHFLDEHRTALIERVNNVNSILDRLLDKHILNSVSYSDISTLPNDQSKMRTLYNGPLKSCGNRGKDELFSILQDLQPYLMAELMNNKGDI</sequence>
<comment type="subcellular location">
    <subcellularLocation>
        <location evidence="1">Inflammasome</location>
    </subcellularLocation>
</comment>
<dbReference type="Proteomes" id="UP000261540">
    <property type="component" value="Unplaced"/>
</dbReference>
<dbReference type="InterPro" id="IPR033516">
    <property type="entry name" value="CARD8/ASC/NALP1_CARD"/>
</dbReference>
<evidence type="ECO:0000256" key="6">
    <source>
        <dbReference type="ARBA" id="ARBA00023233"/>
    </source>
</evidence>
<dbReference type="AlphaFoldDB" id="A0A3B3QVY6"/>
<protein>
    <submittedName>
        <fullName evidence="9">PYD and CARD domain containing</fullName>
    </submittedName>
</protein>
<dbReference type="GeneID" id="111856855"/>
<dbReference type="Gene3D" id="1.10.533.10">
    <property type="entry name" value="Death Domain, Fas"/>
    <property type="match status" value="2"/>
</dbReference>
<keyword evidence="5" id="KW-0395">Inflammatory response</keyword>
<accession>A0A3B3QVY6</accession>
<dbReference type="GO" id="GO:0045087">
    <property type="term" value="P:innate immune response"/>
    <property type="evidence" value="ECO:0007669"/>
    <property type="project" value="UniProtKB-KW"/>
</dbReference>
<feature type="domain" description="CARD" evidence="7">
    <location>
        <begin position="113"/>
        <end position="204"/>
    </location>
</feature>
<keyword evidence="10" id="KW-1185">Reference proteome</keyword>
<evidence type="ECO:0000259" key="8">
    <source>
        <dbReference type="PROSITE" id="PS50824"/>
    </source>
</evidence>
<dbReference type="CDD" id="cd08330">
    <property type="entry name" value="CARD_ASC_NALP1"/>
    <property type="match status" value="1"/>
</dbReference>
<dbReference type="Pfam" id="PF00619">
    <property type="entry name" value="CARD"/>
    <property type="match status" value="1"/>
</dbReference>
<dbReference type="PANTHER" id="PTHR46985:SF2">
    <property type="entry name" value="APOPTOSIS-ASSOCIATED SPECK-LIKE PROTEIN CONTAINING A CARD"/>
    <property type="match status" value="1"/>
</dbReference>
<evidence type="ECO:0000313" key="10">
    <source>
        <dbReference type="Proteomes" id="UP000261540"/>
    </source>
</evidence>
<evidence type="ECO:0000256" key="5">
    <source>
        <dbReference type="ARBA" id="ARBA00023198"/>
    </source>
</evidence>
<evidence type="ECO:0000256" key="4">
    <source>
        <dbReference type="ARBA" id="ARBA00022859"/>
    </source>
</evidence>
<dbReference type="GO" id="GO:0042981">
    <property type="term" value="P:regulation of apoptotic process"/>
    <property type="evidence" value="ECO:0007669"/>
    <property type="project" value="InterPro"/>
</dbReference>
<dbReference type="InterPro" id="IPR051249">
    <property type="entry name" value="NLRP_Inflammasome"/>
</dbReference>
<keyword evidence="4" id="KW-0391">Immunity</keyword>
<dbReference type="CDD" id="cd08321">
    <property type="entry name" value="Pyrin_ASC-like"/>
    <property type="match status" value="1"/>
</dbReference>
<dbReference type="OrthoDB" id="8888059at2759"/>
<keyword evidence="6" id="KW-1271">Inflammasome</keyword>
<dbReference type="GO" id="GO:0061702">
    <property type="term" value="C:canonical inflammasome complex"/>
    <property type="evidence" value="ECO:0007669"/>
    <property type="project" value="UniProtKB-SubCell"/>
</dbReference>
<dbReference type="CTD" id="29108"/>
<proteinExistence type="predicted"/>
<dbReference type="RefSeq" id="XP_023692894.1">
    <property type="nucleotide sequence ID" value="XM_023837126.2"/>
</dbReference>
<dbReference type="GO" id="GO:0006954">
    <property type="term" value="P:inflammatory response"/>
    <property type="evidence" value="ECO:0007669"/>
    <property type="project" value="UniProtKB-KW"/>
</dbReference>
<dbReference type="InterPro" id="IPR004020">
    <property type="entry name" value="DAPIN"/>
</dbReference>
<dbReference type="SMART" id="SM01289">
    <property type="entry name" value="PYRIN"/>
    <property type="match status" value="1"/>
</dbReference>
<organism evidence="9 10">
    <name type="scientific">Paramormyrops kingsleyae</name>
    <dbReference type="NCBI Taxonomy" id="1676925"/>
    <lineage>
        <taxon>Eukaryota</taxon>
        <taxon>Metazoa</taxon>
        <taxon>Chordata</taxon>
        <taxon>Craniata</taxon>
        <taxon>Vertebrata</taxon>
        <taxon>Euteleostomi</taxon>
        <taxon>Actinopterygii</taxon>
        <taxon>Neopterygii</taxon>
        <taxon>Teleostei</taxon>
        <taxon>Osteoglossocephala</taxon>
        <taxon>Osteoglossomorpha</taxon>
        <taxon>Osteoglossiformes</taxon>
        <taxon>Mormyridae</taxon>
        <taxon>Paramormyrops</taxon>
    </lineage>
</organism>
<dbReference type="Ensembl" id="ENSPKIT00000033912.1">
    <property type="protein sequence ID" value="ENSPKIP00000009800.1"/>
    <property type="gene ID" value="ENSPKIG00000024762.1"/>
</dbReference>
<reference evidence="9" key="1">
    <citation type="submission" date="2025-08" db="UniProtKB">
        <authorList>
            <consortium name="Ensembl"/>
        </authorList>
    </citation>
    <scope>IDENTIFICATION</scope>
</reference>
<dbReference type="Pfam" id="PF02758">
    <property type="entry name" value="PYRIN"/>
    <property type="match status" value="1"/>
</dbReference>
<evidence type="ECO:0000259" key="7">
    <source>
        <dbReference type="PROSITE" id="PS50209"/>
    </source>
</evidence>
<evidence type="ECO:0000256" key="2">
    <source>
        <dbReference type="ARBA" id="ARBA00022490"/>
    </source>
</evidence>
<dbReference type="STRING" id="1676925.ENSPKIP00000009800"/>
<dbReference type="InterPro" id="IPR001315">
    <property type="entry name" value="CARD"/>
</dbReference>
<dbReference type="KEGG" id="pki:111856855"/>
<evidence type="ECO:0000313" key="9">
    <source>
        <dbReference type="Ensembl" id="ENSPKIP00000009800.1"/>
    </source>
</evidence>
<reference evidence="9" key="2">
    <citation type="submission" date="2025-09" db="UniProtKB">
        <authorList>
            <consortium name="Ensembl"/>
        </authorList>
    </citation>
    <scope>IDENTIFICATION</scope>
</reference>
<evidence type="ECO:0000256" key="1">
    <source>
        <dbReference type="ARBA" id="ARBA00004110"/>
    </source>
</evidence>
<dbReference type="PROSITE" id="PS50209">
    <property type="entry name" value="CARD"/>
    <property type="match status" value="1"/>
</dbReference>
<keyword evidence="2" id="KW-0963">Cytoplasm</keyword>
<name>A0A3B3QVY6_9TELE</name>
<dbReference type="PROSITE" id="PS50824">
    <property type="entry name" value="DAPIN"/>
    <property type="match status" value="1"/>
</dbReference>